<keyword evidence="7" id="KW-0067">ATP-binding</keyword>
<evidence type="ECO:0000256" key="6">
    <source>
        <dbReference type="ARBA" id="ARBA00022777"/>
    </source>
</evidence>
<dbReference type="CDD" id="cd16917">
    <property type="entry name" value="HATPase_UhpB-NarQ-NarX-like"/>
    <property type="match status" value="1"/>
</dbReference>
<dbReference type="SUPFAM" id="SSF55874">
    <property type="entry name" value="ATPase domain of HSP90 chaperone/DNA topoisomerase II/histidine kinase"/>
    <property type="match status" value="1"/>
</dbReference>
<evidence type="ECO:0000256" key="1">
    <source>
        <dbReference type="ARBA" id="ARBA00000085"/>
    </source>
</evidence>
<keyword evidence="9" id="KW-0472">Membrane</keyword>
<dbReference type="InterPro" id="IPR003594">
    <property type="entry name" value="HATPase_dom"/>
</dbReference>
<evidence type="ECO:0000256" key="2">
    <source>
        <dbReference type="ARBA" id="ARBA00012438"/>
    </source>
</evidence>
<name>A0ABT8EW64_9ACTN</name>
<dbReference type="PANTHER" id="PTHR24421:SF10">
    <property type="entry name" value="NITRATE_NITRITE SENSOR PROTEIN NARQ"/>
    <property type="match status" value="1"/>
</dbReference>
<dbReference type="Gene3D" id="3.30.565.10">
    <property type="entry name" value="Histidine kinase-like ATPase, C-terminal domain"/>
    <property type="match status" value="1"/>
</dbReference>
<keyword evidence="3" id="KW-0597">Phosphoprotein</keyword>
<protein>
    <recommendedName>
        <fullName evidence="2">histidine kinase</fullName>
        <ecNumber evidence="2">2.7.13.3</ecNumber>
    </recommendedName>
</protein>
<keyword evidence="6 12" id="KW-0418">Kinase</keyword>
<dbReference type="InterPro" id="IPR011712">
    <property type="entry name" value="Sig_transdc_His_kin_sub3_dim/P"/>
</dbReference>
<evidence type="ECO:0000313" key="12">
    <source>
        <dbReference type="EMBL" id="MDN4162206.1"/>
    </source>
</evidence>
<dbReference type="EMBL" id="JAUHJR010000005">
    <property type="protein sequence ID" value="MDN4162206.1"/>
    <property type="molecule type" value="Genomic_DNA"/>
</dbReference>
<keyword evidence="9" id="KW-1133">Transmembrane helix</keyword>
<evidence type="ECO:0000259" key="11">
    <source>
        <dbReference type="Pfam" id="PF07730"/>
    </source>
</evidence>
<sequence length="318" mass="33575">MRGLPLYWKVVLTNGAVFLAGTLALALTPARVSEDVLASEAVVLAVGLTVMVVVDAWLLRSTLRPVDRVIREMETVDLVRPGRRLDQPPAGPGAQLVSGWNALLDRLEAERAEGSAKALAAQEAERHRIAQELHDEVGQSLTVVLLGLKRAEDQVPPELADVADDLALVRESARAGLDDVRRVARRLRPGVLEDLGLLSALAALASDFTALGRGHLTRTTSPGLPPLSPQAELVVYRVAQEALTNVARHAAATEVALSLTRVGDAVVLEVRDDGHGTPIDEPGSGVLGMRERAVLVGGTLAIDSVPGQGTTVRLAVPA</sequence>
<organism evidence="12 13">
    <name type="scientific">Nocardioides abyssi</name>
    <dbReference type="NCBI Taxonomy" id="3058370"/>
    <lineage>
        <taxon>Bacteria</taxon>
        <taxon>Bacillati</taxon>
        <taxon>Actinomycetota</taxon>
        <taxon>Actinomycetes</taxon>
        <taxon>Propionibacteriales</taxon>
        <taxon>Nocardioidaceae</taxon>
        <taxon>Nocardioides</taxon>
    </lineage>
</organism>
<evidence type="ECO:0000256" key="5">
    <source>
        <dbReference type="ARBA" id="ARBA00022741"/>
    </source>
</evidence>
<evidence type="ECO:0000256" key="3">
    <source>
        <dbReference type="ARBA" id="ARBA00022553"/>
    </source>
</evidence>
<comment type="catalytic activity">
    <reaction evidence="1">
        <text>ATP + protein L-histidine = ADP + protein N-phospho-L-histidine.</text>
        <dbReference type="EC" id="2.7.13.3"/>
    </reaction>
</comment>
<dbReference type="Pfam" id="PF02518">
    <property type="entry name" value="HATPase_c"/>
    <property type="match status" value="1"/>
</dbReference>
<keyword evidence="5" id="KW-0547">Nucleotide-binding</keyword>
<evidence type="ECO:0000259" key="10">
    <source>
        <dbReference type="Pfam" id="PF02518"/>
    </source>
</evidence>
<dbReference type="PANTHER" id="PTHR24421">
    <property type="entry name" value="NITRATE/NITRITE SENSOR PROTEIN NARX-RELATED"/>
    <property type="match status" value="1"/>
</dbReference>
<keyword evidence="9" id="KW-0812">Transmembrane</keyword>
<dbReference type="InterPro" id="IPR036890">
    <property type="entry name" value="HATPase_C_sf"/>
</dbReference>
<evidence type="ECO:0000256" key="9">
    <source>
        <dbReference type="SAM" id="Phobius"/>
    </source>
</evidence>
<evidence type="ECO:0000256" key="4">
    <source>
        <dbReference type="ARBA" id="ARBA00022679"/>
    </source>
</evidence>
<evidence type="ECO:0000256" key="7">
    <source>
        <dbReference type="ARBA" id="ARBA00022840"/>
    </source>
</evidence>
<dbReference type="EC" id="2.7.13.3" evidence="2"/>
<dbReference type="Proteomes" id="UP001168537">
    <property type="component" value="Unassembled WGS sequence"/>
</dbReference>
<dbReference type="Pfam" id="PF07730">
    <property type="entry name" value="HisKA_3"/>
    <property type="match status" value="1"/>
</dbReference>
<feature type="domain" description="Signal transduction histidine kinase subgroup 3 dimerisation and phosphoacceptor" evidence="11">
    <location>
        <begin position="125"/>
        <end position="192"/>
    </location>
</feature>
<reference evidence="12" key="1">
    <citation type="submission" date="2023-06" db="EMBL/GenBank/DDBJ databases">
        <title>Draft genome sequence of Nocardioides sp. SOB72.</title>
        <authorList>
            <person name="Zhang G."/>
        </authorList>
    </citation>
    <scope>NUCLEOTIDE SEQUENCE</scope>
    <source>
        <strain evidence="12">SOB72</strain>
    </source>
</reference>
<keyword evidence="8" id="KW-0902">Two-component regulatory system</keyword>
<dbReference type="GO" id="GO:0016301">
    <property type="term" value="F:kinase activity"/>
    <property type="evidence" value="ECO:0007669"/>
    <property type="project" value="UniProtKB-KW"/>
</dbReference>
<evidence type="ECO:0000256" key="8">
    <source>
        <dbReference type="ARBA" id="ARBA00023012"/>
    </source>
</evidence>
<proteinExistence type="predicted"/>
<feature type="domain" description="Histidine kinase/HSP90-like ATPase" evidence="10">
    <location>
        <begin position="234"/>
        <end position="317"/>
    </location>
</feature>
<keyword evidence="13" id="KW-1185">Reference proteome</keyword>
<dbReference type="InterPro" id="IPR050482">
    <property type="entry name" value="Sensor_HK_TwoCompSys"/>
</dbReference>
<dbReference type="Gene3D" id="1.20.5.1930">
    <property type="match status" value="1"/>
</dbReference>
<keyword evidence="4" id="KW-0808">Transferase</keyword>
<dbReference type="RefSeq" id="WP_300961377.1">
    <property type="nucleotide sequence ID" value="NZ_JAUHJR010000005.1"/>
</dbReference>
<feature type="transmembrane region" description="Helical" evidence="9">
    <location>
        <begin position="36"/>
        <end position="58"/>
    </location>
</feature>
<gene>
    <name evidence="12" type="ORF">QWY29_12650</name>
</gene>
<accession>A0ABT8EW64</accession>
<comment type="caution">
    <text evidence="12">The sequence shown here is derived from an EMBL/GenBank/DDBJ whole genome shotgun (WGS) entry which is preliminary data.</text>
</comment>
<evidence type="ECO:0000313" key="13">
    <source>
        <dbReference type="Proteomes" id="UP001168537"/>
    </source>
</evidence>